<keyword evidence="2" id="KW-0808">Transferase</keyword>
<dbReference type="EMBL" id="AONG01000013">
    <property type="protein sequence ID" value="KIQ68653.1"/>
    <property type="molecule type" value="Genomic_DNA"/>
</dbReference>
<dbReference type="Proteomes" id="UP000035100">
    <property type="component" value="Unassembled WGS sequence"/>
</dbReference>
<dbReference type="EC" id="2.1.2.10" evidence="2"/>
<gene>
    <name evidence="2" type="ORF">Wenmar_02924</name>
</gene>
<accession>A0A0D0QCJ5</accession>
<keyword evidence="2" id="KW-0489">Methyltransferase</keyword>
<dbReference type="Pfam" id="PF01571">
    <property type="entry name" value="GCV_T"/>
    <property type="match status" value="1"/>
</dbReference>
<dbReference type="GO" id="GO:0008168">
    <property type="term" value="F:methyltransferase activity"/>
    <property type="evidence" value="ECO:0007669"/>
    <property type="project" value="UniProtKB-KW"/>
</dbReference>
<dbReference type="PANTHER" id="PTHR43757:SF2">
    <property type="entry name" value="AMINOMETHYLTRANSFERASE, MITOCHONDRIAL"/>
    <property type="match status" value="1"/>
</dbReference>
<dbReference type="GO" id="GO:0004047">
    <property type="term" value="F:aminomethyltransferase activity"/>
    <property type="evidence" value="ECO:0007669"/>
    <property type="project" value="UniProtKB-EC"/>
</dbReference>
<dbReference type="InterPro" id="IPR027266">
    <property type="entry name" value="TrmE/GcvT-like"/>
</dbReference>
<dbReference type="eggNOG" id="COG0404">
    <property type="taxonomic scope" value="Bacteria"/>
</dbReference>
<dbReference type="PATRIC" id="fig|1123501.6.peg.3041"/>
<dbReference type="GO" id="GO:0032259">
    <property type="term" value="P:methylation"/>
    <property type="evidence" value="ECO:0007669"/>
    <property type="project" value="UniProtKB-KW"/>
</dbReference>
<organism evidence="2 3">
    <name type="scientific">Wenxinia marina DSM 24838</name>
    <dbReference type="NCBI Taxonomy" id="1123501"/>
    <lineage>
        <taxon>Bacteria</taxon>
        <taxon>Pseudomonadati</taxon>
        <taxon>Pseudomonadota</taxon>
        <taxon>Alphaproteobacteria</taxon>
        <taxon>Rhodobacterales</taxon>
        <taxon>Roseobacteraceae</taxon>
        <taxon>Wenxinia</taxon>
    </lineage>
</organism>
<dbReference type="SUPFAM" id="SSF103025">
    <property type="entry name" value="Folate-binding domain"/>
    <property type="match status" value="1"/>
</dbReference>
<protein>
    <submittedName>
        <fullName evidence="2">Aminomethyltransferase</fullName>
        <ecNumber evidence="2">2.1.2.10</ecNumber>
    </submittedName>
</protein>
<sequence length="469" mass="53032">MAPTSLQDKIDAHGNTVEMLRNSQIGMYVYPVVAPEFQNWRNEQAAWRESAVLFDQSHHMDELIVEGPQATEFLSYHGINSFSNFELNRAKHFVPVTPAGHVIGDHIIFRESEQKYILVGRAPTSNWLMFCAAWGKWNVRIRHDPRSPSRPEGERVLREHYRYQIQGPEAPKIFEKMNGGPIPDIKFFHVDWINVGSKKVQALRHGMSGAPGLEIWGPYADKHYVHSVIMQAAKDAGVNLVQCGSRAYSTNTLESGWIPSPLPGIYTGDGMLADYRQWLGADSYEAAGAIGGSYVSENIEDYYVNPFELGYDFYIGWKKDDFVGKAALEKIKAEGAKRKKVTFEWNRDDVLKVIASGFEKGTPFKWIDFPQPNYASSSADRVETEDGTMVGMSMFNGYSWNERCMLSLGVVDTSVNEGDVLTMKWGEPETTKKTSTEPHEQTTIRVRVSPTPYAAEARTSYADSWRTRR</sequence>
<reference evidence="2 3" key="1">
    <citation type="submission" date="2013-01" db="EMBL/GenBank/DDBJ databases">
        <authorList>
            <person name="Fiebig A."/>
            <person name="Goeker M."/>
            <person name="Klenk H.-P.P."/>
        </authorList>
    </citation>
    <scope>NUCLEOTIDE SEQUENCE [LARGE SCALE GENOMIC DNA]</scope>
    <source>
        <strain evidence="2 3">DSM 24838</strain>
    </source>
</reference>
<dbReference type="AlphaFoldDB" id="A0A0D0QCJ5"/>
<feature type="domain" description="GCVT N-terminal" evidence="1">
    <location>
        <begin position="36"/>
        <end position="258"/>
    </location>
</feature>
<dbReference type="PANTHER" id="PTHR43757">
    <property type="entry name" value="AMINOMETHYLTRANSFERASE"/>
    <property type="match status" value="1"/>
</dbReference>
<comment type="caution">
    <text evidence="2">The sequence shown here is derived from an EMBL/GenBank/DDBJ whole genome shotgun (WGS) entry which is preliminary data.</text>
</comment>
<dbReference type="OrthoDB" id="9772660at2"/>
<dbReference type="RefSeq" id="WP_018303844.1">
    <property type="nucleotide sequence ID" value="NZ_KB902310.1"/>
</dbReference>
<dbReference type="InterPro" id="IPR028896">
    <property type="entry name" value="GcvT/YgfZ/DmdA"/>
</dbReference>
<evidence type="ECO:0000313" key="2">
    <source>
        <dbReference type="EMBL" id="KIQ68653.1"/>
    </source>
</evidence>
<dbReference type="Gene3D" id="3.30.1360.120">
    <property type="entry name" value="Probable tRNA modification gtpase trme, domain 1"/>
    <property type="match status" value="1"/>
</dbReference>
<keyword evidence="3" id="KW-1185">Reference proteome</keyword>
<proteinExistence type="predicted"/>
<dbReference type="InterPro" id="IPR006222">
    <property type="entry name" value="GCVT_N"/>
</dbReference>
<dbReference type="STRING" id="1123501.Wenmar_02924"/>
<name>A0A0D0QCJ5_9RHOB</name>
<evidence type="ECO:0000313" key="3">
    <source>
        <dbReference type="Proteomes" id="UP000035100"/>
    </source>
</evidence>
<evidence type="ECO:0000259" key="1">
    <source>
        <dbReference type="Pfam" id="PF01571"/>
    </source>
</evidence>